<reference evidence="2" key="1">
    <citation type="submission" date="2021-02" db="EMBL/GenBank/DDBJ databases">
        <authorList>
            <person name="Nowell W R."/>
        </authorList>
    </citation>
    <scope>NUCLEOTIDE SEQUENCE</scope>
    <source>
        <strain evidence="2">Ploen Becks lab</strain>
    </source>
</reference>
<evidence type="ECO:0000313" key="3">
    <source>
        <dbReference type="Proteomes" id="UP000663879"/>
    </source>
</evidence>
<dbReference type="Proteomes" id="UP000663879">
    <property type="component" value="Unassembled WGS sequence"/>
</dbReference>
<sequence>MSQCLETDFELTSFMIEFERKQLVEEDRRLEEEEMQRRQQEHEVQVQVS</sequence>
<dbReference type="AlphaFoldDB" id="A0A814FUY2"/>
<evidence type="ECO:0000313" key="2">
    <source>
        <dbReference type="EMBL" id="CAF0987865.1"/>
    </source>
</evidence>
<name>A0A814FUY2_9BILA</name>
<protein>
    <submittedName>
        <fullName evidence="2">Uncharacterized protein</fullName>
    </submittedName>
</protein>
<organism evidence="2 3">
    <name type="scientific">Brachionus calyciflorus</name>
    <dbReference type="NCBI Taxonomy" id="104777"/>
    <lineage>
        <taxon>Eukaryota</taxon>
        <taxon>Metazoa</taxon>
        <taxon>Spiralia</taxon>
        <taxon>Gnathifera</taxon>
        <taxon>Rotifera</taxon>
        <taxon>Eurotatoria</taxon>
        <taxon>Monogononta</taxon>
        <taxon>Pseudotrocha</taxon>
        <taxon>Ploima</taxon>
        <taxon>Brachionidae</taxon>
        <taxon>Brachionus</taxon>
    </lineage>
</organism>
<feature type="region of interest" description="Disordered" evidence="1">
    <location>
        <begin position="29"/>
        <end position="49"/>
    </location>
</feature>
<proteinExistence type="predicted"/>
<gene>
    <name evidence="2" type="ORF">OXX778_LOCUS15762</name>
</gene>
<comment type="caution">
    <text evidence="2">The sequence shown here is derived from an EMBL/GenBank/DDBJ whole genome shotgun (WGS) entry which is preliminary data.</text>
</comment>
<accession>A0A814FUY2</accession>
<feature type="non-terminal residue" evidence="2">
    <location>
        <position position="49"/>
    </location>
</feature>
<evidence type="ECO:0000256" key="1">
    <source>
        <dbReference type="SAM" id="MobiDB-lite"/>
    </source>
</evidence>
<keyword evidence="3" id="KW-1185">Reference proteome</keyword>
<dbReference type="EMBL" id="CAJNOC010003555">
    <property type="protein sequence ID" value="CAF0987865.1"/>
    <property type="molecule type" value="Genomic_DNA"/>
</dbReference>